<dbReference type="Pfam" id="PF01408">
    <property type="entry name" value="GFO_IDH_MocA"/>
    <property type="match status" value="1"/>
</dbReference>
<dbReference type="Gene3D" id="3.40.50.720">
    <property type="entry name" value="NAD(P)-binding Rossmann-like Domain"/>
    <property type="match status" value="1"/>
</dbReference>
<sequence length="322" mass="33899">MPSDQSPARKTPTRFAVLGTGHWARTTHARALADHPDVEFAGFWGRDADRTAAAAAEFGAGSWSGDEGLADLLRRVEAVTIALPPDVQADLAVRAADAGVHVLLDKPVATDLAAADRLVDAVRRNGIASVEFLTYLFMPEITDWLERMAALAAEHGPWEGGVFRWAGTLDAPGNPYAHSRWRRERGGLWDTGPHALSIARPLVGDVVAVAAGRGPRDAVNVALEHRDGAGTALSLTLTAPEGTGGSFATVWGPGGRHDLPRFTGTAQEGFARALDRLRAAAATGVPDALDVRHGRDAVAVLAAVETHLRRPDGTTPVAPAQS</sequence>
<dbReference type="InterPro" id="IPR036291">
    <property type="entry name" value="NAD(P)-bd_dom_sf"/>
</dbReference>
<evidence type="ECO:0000313" key="4">
    <source>
        <dbReference type="Proteomes" id="UP001565927"/>
    </source>
</evidence>
<accession>A0ABV4GZ79</accession>
<dbReference type="Gene3D" id="3.30.360.10">
    <property type="entry name" value="Dihydrodipicolinate Reductase, domain 2"/>
    <property type="match status" value="1"/>
</dbReference>
<proteinExistence type="predicted"/>
<dbReference type="SUPFAM" id="SSF55347">
    <property type="entry name" value="Glyceraldehyde-3-phosphate dehydrogenase-like, C-terminal domain"/>
    <property type="match status" value="1"/>
</dbReference>
<dbReference type="Proteomes" id="UP001565927">
    <property type="component" value="Unassembled WGS sequence"/>
</dbReference>
<keyword evidence="4" id="KW-1185">Reference proteome</keyword>
<evidence type="ECO:0000259" key="2">
    <source>
        <dbReference type="Pfam" id="PF01408"/>
    </source>
</evidence>
<evidence type="ECO:0000256" key="1">
    <source>
        <dbReference type="ARBA" id="ARBA00023002"/>
    </source>
</evidence>
<evidence type="ECO:0000313" key="3">
    <source>
        <dbReference type="EMBL" id="MEZ0164621.1"/>
    </source>
</evidence>
<comment type="caution">
    <text evidence="3">The sequence shown here is derived from an EMBL/GenBank/DDBJ whole genome shotgun (WGS) entry which is preliminary data.</text>
</comment>
<gene>
    <name evidence="3" type="ORF">AB2L27_07570</name>
</gene>
<dbReference type="PANTHER" id="PTHR43818">
    <property type="entry name" value="BCDNA.GH03377"/>
    <property type="match status" value="1"/>
</dbReference>
<organism evidence="3 4">
    <name type="scientific">Kineococcus halophytocola</name>
    <dbReference type="NCBI Taxonomy" id="3234027"/>
    <lineage>
        <taxon>Bacteria</taxon>
        <taxon>Bacillati</taxon>
        <taxon>Actinomycetota</taxon>
        <taxon>Actinomycetes</taxon>
        <taxon>Kineosporiales</taxon>
        <taxon>Kineosporiaceae</taxon>
        <taxon>Kineococcus</taxon>
    </lineage>
</organism>
<dbReference type="SUPFAM" id="SSF51735">
    <property type="entry name" value="NAD(P)-binding Rossmann-fold domains"/>
    <property type="match status" value="1"/>
</dbReference>
<dbReference type="InterPro" id="IPR000683">
    <property type="entry name" value="Gfo/Idh/MocA-like_OxRdtase_N"/>
</dbReference>
<dbReference type="PANTHER" id="PTHR43818:SF11">
    <property type="entry name" value="BCDNA.GH03377"/>
    <property type="match status" value="1"/>
</dbReference>
<keyword evidence="1" id="KW-0560">Oxidoreductase</keyword>
<dbReference type="EMBL" id="JBGFTU010000007">
    <property type="protein sequence ID" value="MEZ0164621.1"/>
    <property type="molecule type" value="Genomic_DNA"/>
</dbReference>
<dbReference type="InterPro" id="IPR050463">
    <property type="entry name" value="Gfo/Idh/MocA_oxidrdct_glycsds"/>
</dbReference>
<reference evidence="3 4" key="1">
    <citation type="submission" date="2024-07" db="EMBL/GenBank/DDBJ databases">
        <authorList>
            <person name="Thanompreechachai J."/>
            <person name="Duangmal K."/>
        </authorList>
    </citation>
    <scope>NUCLEOTIDE SEQUENCE [LARGE SCALE GENOMIC DNA]</scope>
    <source>
        <strain evidence="3 4">LSe6-4</strain>
    </source>
</reference>
<feature type="domain" description="Gfo/Idh/MocA-like oxidoreductase N-terminal" evidence="2">
    <location>
        <begin position="14"/>
        <end position="126"/>
    </location>
</feature>
<name>A0ABV4GZ79_9ACTN</name>
<dbReference type="RefSeq" id="WP_370440867.1">
    <property type="nucleotide sequence ID" value="NZ_JBGFTU010000007.1"/>
</dbReference>
<protein>
    <submittedName>
        <fullName evidence="3">Gfo/Idh/MocA family protein</fullName>
    </submittedName>
</protein>